<reference evidence="1" key="5">
    <citation type="submission" date="2011-05" db="EMBL/GenBank/DDBJ databases">
        <authorList>
            <consortium name="VectorBase"/>
        </authorList>
    </citation>
    <scope>NUCLEOTIDE SEQUENCE</scope>
    <source>
        <strain evidence="1">PEST</strain>
    </source>
</reference>
<reference evidence="1" key="1">
    <citation type="journal article" date="2002" name="Science">
        <title>The genome sequence of the malaria mosquito Anopheles gambiae.</title>
        <authorList>
            <person name="Holt R.A."/>
            <person name="Subramanian G.M."/>
            <person name="Halpern A."/>
            <person name="Sutton G.G."/>
            <person name="Charlab R."/>
            <person name="Nusskern D.R."/>
            <person name="Wincker P."/>
            <person name="Clark A.G."/>
            <person name="Ribeiro J.M."/>
            <person name="Wides R."/>
            <person name="Salzberg S.L."/>
            <person name="Loftus B."/>
            <person name="Yandell M."/>
            <person name="Majoros W.H."/>
            <person name="Rusch D.B."/>
            <person name="Lai Z."/>
            <person name="Kraft C.L."/>
            <person name="Abril J.F."/>
            <person name="Anthouard V."/>
            <person name="Arensburger P."/>
            <person name="Atkinson P.W."/>
            <person name="Baden H."/>
            <person name="de Berardinis V."/>
            <person name="Baldwin D."/>
            <person name="Benes V."/>
            <person name="Biedler J."/>
            <person name="Blass C."/>
            <person name="Bolanos R."/>
            <person name="Boscus D."/>
            <person name="Barnstead M."/>
            <person name="Cai S."/>
            <person name="Center A."/>
            <person name="Chaturverdi K."/>
            <person name="Christophides G.K."/>
            <person name="Chrystal M.A."/>
            <person name="Clamp M."/>
            <person name="Cravchik A."/>
            <person name="Curwen V."/>
            <person name="Dana A."/>
            <person name="Delcher A."/>
            <person name="Dew I."/>
            <person name="Evans C.A."/>
            <person name="Flanigan M."/>
            <person name="Grundschober-Freimoser A."/>
            <person name="Friedli L."/>
            <person name="Gu Z."/>
            <person name="Guan P."/>
            <person name="Guigo R."/>
            <person name="Hillenmeyer M.E."/>
            <person name="Hladun S.L."/>
            <person name="Hogan J.R."/>
            <person name="Hong Y.S."/>
            <person name="Hoover J."/>
            <person name="Jaillon O."/>
            <person name="Ke Z."/>
            <person name="Kodira C."/>
            <person name="Kokoza E."/>
            <person name="Koutsos A."/>
            <person name="Letunic I."/>
            <person name="Levitsky A."/>
            <person name="Liang Y."/>
            <person name="Lin J.J."/>
            <person name="Lobo N.F."/>
            <person name="Lopez J.R."/>
            <person name="Malek J.A."/>
            <person name="McIntosh T.C."/>
            <person name="Meister S."/>
            <person name="Miller J."/>
            <person name="Mobarry C."/>
            <person name="Mongin E."/>
            <person name="Murphy S.D."/>
            <person name="O'Brochta D.A."/>
            <person name="Pfannkoch C."/>
            <person name="Qi R."/>
            <person name="Regier M.A."/>
            <person name="Remington K."/>
            <person name="Shao H."/>
            <person name="Sharakhova M.V."/>
            <person name="Sitter C.D."/>
            <person name="Shetty J."/>
            <person name="Smith T.J."/>
            <person name="Strong R."/>
            <person name="Sun J."/>
            <person name="Thomasova D."/>
            <person name="Ton L.Q."/>
            <person name="Topalis P."/>
            <person name="Tu Z."/>
            <person name="Unger M.F."/>
            <person name="Walenz B."/>
            <person name="Wang A."/>
            <person name="Wang J."/>
            <person name="Wang M."/>
            <person name="Wang X."/>
            <person name="Woodford K.J."/>
            <person name="Wortman J.R."/>
            <person name="Wu M."/>
            <person name="Yao A."/>
            <person name="Zdobnov E.M."/>
            <person name="Zhang H."/>
            <person name="Zhao Q."/>
            <person name="Zhao S."/>
            <person name="Zhu S.C."/>
            <person name="Zhimulev I."/>
            <person name="Coluzzi M."/>
            <person name="della Torre A."/>
            <person name="Roth C.W."/>
            <person name="Louis C."/>
            <person name="Kalush F."/>
            <person name="Mural R.J."/>
            <person name="Myers E.W."/>
            <person name="Adams M.D."/>
            <person name="Smith H.O."/>
            <person name="Broder S."/>
            <person name="Gardner M.J."/>
            <person name="Fraser C.M."/>
            <person name="Birney E."/>
            <person name="Bork P."/>
            <person name="Brey P.T."/>
            <person name="Venter J.C."/>
            <person name="Weissenbach J."/>
            <person name="Kafatos F.C."/>
            <person name="Collins F.H."/>
            <person name="Hoffman S.L."/>
        </authorList>
    </citation>
    <scope>NUCLEOTIDE SEQUENCE [LARGE SCALE GENOMIC DNA]</scope>
    <source>
        <strain evidence="1">PEST</strain>
    </source>
</reference>
<reference evidence="1" key="4">
    <citation type="journal article" date="2007" name="Genome Biol.">
        <title>Update of the Anopheles gambiae PEST genome assembly.</title>
        <authorList>
            <person name="Sharakhova M.V."/>
            <person name="Hammond M.P."/>
            <person name="Lobo N.F."/>
            <person name="Krzywinski J."/>
            <person name="Unger M.F."/>
            <person name="Hillenmeyer M.E."/>
            <person name="Bruggner R.V."/>
            <person name="Birney E."/>
            <person name="Collins F.H."/>
        </authorList>
    </citation>
    <scope>NUCLEOTIDE SEQUENCE</scope>
    <source>
        <strain evidence="1">PEST</strain>
    </source>
</reference>
<accession>Q7PPL7</accession>
<dbReference type="AlphaFoldDB" id="Q7PPL7"/>
<dbReference type="EMBL" id="AAAB01008944">
    <property type="protein sequence ID" value="EAA10222.4"/>
    <property type="molecule type" value="Genomic_DNA"/>
</dbReference>
<name>Q7PPL7_ANOGA</name>
<gene>
    <name evidence="1" type="ORF">AgaP_AGAP008628</name>
</gene>
<dbReference type="KEGG" id="aga:1275476"/>
<organism evidence="1">
    <name type="scientific">Anopheles gambiae</name>
    <name type="common">African malaria mosquito</name>
    <dbReference type="NCBI Taxonomy" id="7165"/>
    <lineage>
        <taxon>Eukaryota</taxon>
        <taxon>Metazoa</taxon>
        <taxon>Ecdysozoa</taxon>
        <taxon>Arthropoda</taxon>
        <taxon>Hexapoda</taxon>
        <taxon>Insecta</taxon>
        <taxon>Pterygota</taxon>
        <taxon>Neoptera</taxon>
        <taxon>Endopterygota</taxon>
        <taxon>Diptera</taxon>
        <taxon>Nematocera</taxon>
        <taxon>Culicoidea</taxon>
        <taxon>Culicidae</taxon>
        <taxon>Anophelinae</taxon>
        <taxon>Anopheles</taxon>
    </lineage>
</organism>
<proteinExistence type="predicted"/>
<reference evidence="1" key="3">
    <citation type="journal article" date="2004" name="Trends Parasitol.">
        <title>The Anopheles gambiae genome: an update.</title>
        <authorList>
            <person name="Mongin E."/>
            <person name="Louis C."/>
            <person name="Holt R.A."/>
            <person name="Birney E."/>
            <person name="Collins F.H."/>
        </authorList>
    </citation>
    <scope>NUCLEOTIDE SEQUENCE</scope>
    <source>
        <strain evidence="1">PEST</strain>
    </source>
</reference>
<protein>
    <submittedName>
        <fullName evidence="1">AGAP008628-PA</fullName>
    </submittedName>
</protein>
<sequence length="40" mass="4330">MPTLTTHWITAITGARWPGTGSCKCLPIPHVIGEAREHSC</sequence>
<reference evidence="1" key="2">
    <citation type="submission" date="2002-03" db="EMBL/GenBank/DDBJ databases">
        <authorList>
            <consortium name="The Anopheles Genome Sequencing Consortium"/>
        </authorList>
    </citation>
    <scope>NUCLEOTIDE SEQUENCE</scope>
    <source>
        <strain evidence="1">PEST</strain>
    </source>
</reference>
<comment type="caution">
    <text evidence="1">The sequence shown here is derived from an EMBL/GenBank/DDBJ whole genome shotgun (WGS) entry which is preliminary data.</text>
</comment>
<evidence type="ECO:0000313" key="1">
    <source>
        <dbReference type="EMBL" id="EAA10222.4"/>
    </source>
</evidence>